<dbReference type="Proteomes" id="UP000275401">
    <property type="component" value="Unassembled WGS sequence"/>
</dbReference>
<dbReference type="AlphaFoldDB" id="A0A3M8WDD6"/>
<organism evidence="2 3">
    <name type="scientific">Streptomyces botrytidirepellens</name>
    <dbReference type="NCBI Taxonomy" id="2486417"/>
    <lineage>
        <taxon>Bacteria</taxon>
        <taxon>Bacillati</taxon>
        <taxon>Actinomycetota</taxon>
        <taxon>Actinomycetes</taxon>
        <taxon>Kitasatosporales</taxon>
        <taxon>Streptomycetaceae</taxon>
        <taxon>Streptomyces</taxon>
    </lineage>
</organism>
<dbReference type="EMBL" id="RIBZ01000221">
    <property type="protein sequence ID" value="RNG25973.1"/>
    <property type="molecule type" value="Genomic_DNA"/>
</dbReference>
<comment type="caution">
    <text evidence="2">The sequence shown here is derived from an EMBL/GenBank/DDBJ whole genome shotgun (WGS) entry which is preliminary data.</text>
</comment>
<gene>
    <name evidence="2" type="ORF">EEJ42_16585</name>
</gene>
<sequence>MPCPPPRPYPTRGSAPDPAPQTPEGLECTPGGAELVVGNRSAEGAPPSGSWGRNGWAHPGHRPAPGDETPGATRRSRTSPGGRPRYGVRGGAPVSGRGGVGASPGRPPRTCATPP</sequence>
<feature type="region of interest" description="Disordered" evidence="1">
    <location>
        <begin position="1"/>
        <end position="115"/>
    </location>
</feature>
<evidence type="ECO:0000256" key="1">
    <source>
        <dbReference type="SAM" id="MobiDB-lite"/>
    </source>
</evidence>
<evidence type="ECO:0000313" key="2">
    <source>
        <dbReference type="EMBL" id="RNG25973.1"/>
    </source>
</evidence>
<keyword evidence="3" id="KW-1185">Reference proteome</keyword>
<feature type="compositionally biased region" description="Low complexity" evidence="1">
    <location>
        <begin position="78"/>
        <end position="95"/>
    </location>
</feature>
<reference evidence="2 3" key="1">
    <citation type="submission" date="2018-11" db="EMBL/GenBank/DDBJ databases">
        <title>The Potential of Streptomyces as Biocontrol Agents against the Tomato grey mould, Botrytis cinerea (Gray mold) Frontiers in Microbiology.</title>
        <authorList>
            <person name="Li D."/>
        </authorList>
    </citation>
    <scope>NUCLEOTIDE SEQUENCE [LARGE SCALE GENOMIC DNA]</scope>
    <source>
        <strain evidence="2 3">NEAU-LD23</strain>
    </source>
</reference>
<protein>
    <submittedName>
        <fullName evidence="2">Uncharacterized protein</fullName>
    </submittedName>
</protein>
<name>A0A3M8WDD6_9ACTN</name>
<evidence type="ECO:0000313" key="3">
    <source>
        <dbReference type="Proteomes" id="UP000275401"/>
    </source>
</evidence>
<accession>A0A3M8WDD6</accession>
<proteinExistence type="predicted"/>